<dbReference type="Pfam" id="PF22451">
    <property type="entry name" value="NirdL-like_HTH"/>
    <property type="match status" value="1"/>
</dbReference>
<dbReference type="Pfam" id="PF17805">
    <property type="entry name" value="AsnC_trans_reg2"/>
    <property type="match status" value="1"/>
</dbReference>
<dbReference type="EMBL" id="MFSU01000023">
    <property type="protein sequence ID" value="OGI48649.1"/>
    <property type="molecule type" value="Genomic_DNA"/>
</dbReference>
<gene>
    <name evidence="8" type="ORF">A2151_09815</name>
</gene>
<feature type="domain" description="Siroheme decarboxylase NirL-like HTH" evidence="7">
    <location>
        <begin position="17"/>
        <end position="63"/>
    </location>
</feature>
<comment type="similarity">
    <text evidence="3">Belongs to the Ahb/Nir family.</text>
</comment>
<proteinExistence type="inferred from homology"/>
<evidence type="ECO:0000256" key="1">
    <source>
        <dbReference type="ARBA" id="ARBA00023239"/>
    </source>
</evidence>
<dbReference type="InterPro" id="IPR053953">
    <property type="entry name" value="NirdL-like_HTH"/>
</dbReference>
<dbReference type="InterPro" id="IPR019885">
    <property type="entry name" value="Tscrpt_reg_HTH_AsnC-type_CS"/>
</dbReference>
<dbReference type="Proteomes" id="UP000178885">
    <property type="component" value="Unassembled WGS sequence"/>
</dbReference>
<organism evidence="8 9">
    <name type="scientific">Candidatus Muproteobacteria bacterium RBG_16_65_34</name>
    <dbReference type="NCBI Taxonomy" id="1817760"/>
    <lineage>
        <taxon>Bacteria</taxon>
        <taxon>Pseudomonadati</taxon>
        <taxon>Pseudomonadota</taxon>
        <taxon>Candidatus Muproteobacteria</taxon>
    </lineage>
</organism>
<dbReference type="PANTHER" id="PTHR43413">
    <property type="entry name" value="TRANSCRIPTIONAL REGULATOR, ASNC FAMILY"/>
    <property type="match status" value="1"/>
</dbReference>
<evidence type="ECO:0000256" key="4">
    <source>
        <dbReference type="ARBA" id="ARBA00023471"/>
    </source>
</evidence>
<evidence type="ECO:0000259" key="6">
    <source>
        <dbReference type="Pfam" id="PF17805"/>
    </source>
</evidence>
<dbReference type="SUPFAM" id="SSF46785">
    <property type="entry name" value="Winged helix' DNA-binding domain"/>
    <property type="match status" value="1"/>
</dbReference>
<comment type="caution">
    <text evidence="8">The sequence shown here is derived from an EMBL/GenBank/DDBJ whole genome shotgun (WGS) entry which is preliminary data.</text>
</comment>
<dbReference type="InterPro" id="IPR040523">
    <property type="entry name" value="AsnC_trans_reg2"/>
</dbReference>
<dbReference type="EC" id="4.1.1.111" evidence="4"/>
<sequence length="175" mass="20315">MEHSLPTPHRPRVDDADRRLLAAIQHGLPLVSRPYAEIASRLGLSEAEVITRLTCLRDTGVIRRFGVVVRHRELGYAANAMVVWDVPDDRVTELGCCLAGFDFITLCYRRPRRPPHWRYNLYCMIHGKSRDEVFAHLEWMVNHCRLQALPHEVLFSRRRFKQCGAVYERQPIAVS</sequence>
<dbReference type="InterPro" id="IPR036390">
    <property type="entry name" value="WH_DNA-bd_sf"/>
</dbReference>
<keyword evidence="1" id="KW-0456">Lyase</keyword>
<dbReference type="AlphaFoldDB" id="A0A1F6TUC3"/>
<evidence type="ECO:0000256" key="3">
    <source>
        <dbReference type="ARBA" id="ARBA00023457"/>
    </source>
</evidence>
<evidence type="ECO:0000256" key="2">
    <source>
        <dbReference type="ARBA" id="ARBA00023444"/>
    </source>
</evidence>
<evidence type="ECO:0000313" key="9">
    <source>
        <dbReference type="Proteomes" id="UP000178885"/>
    </source>
</evidence>
<dbReference type="PANTHER" id="PTHR43413:SF1">
    <property type="entry name" value="SIROHEME DECARBOXYLASE NIRL SUBUNIT"/>
    <property type="match status" value="1"/>
</dbReference>
<reference evidence="8 9" key="1">
    <citation type="journal article" date="2016" name="Nat. Commun.">
        <title>Thousands of microbial genomes shed light on interconnected biogeochemical processes in an aquifer system.</title>
        <authorList>
            <person name="Anantharaman K."/>
            <person name="Brown C.T."/>
            <person name="Hug L.A."/>
            <person name="Sharon I."/>
            <person name="Castelle C.J."/>
            <person name="Probst A.J."/>
            <person name="Thomas B.C."/>
            <person name="Singh A."/>
            <person name="Wilkins M.J."/>
            <person name="Karaoz U."/>
            <person name="Brodie E.L."/>
            <person name="Williams K.H."/>
            <person name="Hubbard S.S."/>
            <person name="Banfield J.F."/>
        </authorList>
    </citation>
    <scope>NUCLEOTIDE SEQUENCE [LARGE SCALE GENOMIC DNA]</scope>
</reference>
<dbReference type="InterPro" id="IPR050684">
    <property type="entry name" value="HTH-Siroheme_Decarb"/>
</dbReference>
<accession>A0A1F6TUC3</accession>
<dbReference type="PROSITE" id="PS00519">
    <property type="entry name" value="HTH_ASNC_1"/>
    <property type="match status" value="1"/>
</dbReference>
<dbReference type="STRING" id="1817760.A2151_09815"/>
<dbReference type="Gene3D" id="3.30.70.3460">
    <property type="match status" value="1"/>
</dbReference>
<evidence type="ECO:0000313" key="8">
    <source>
        <dbReference type="EMBL" id="OGI48649.1"/>
    </source>
</evidence>
<feature type="domain" description="Siroheme decarboxylase AsnC-like ligand binding" evidence="6">
    <location>
        <begin position="74"/>
        <end position="161"/>
    </location>
</feature>
<name>A0A1F6TUC3_9PROT</name>
<dbReference type="GO" id="GO:0016829">
    <property type="term" value="F:lyase activity"/>
    <property type="evidence" value="ECO:0007669"/>
    <property type="project" value="UniProtKB-KW"/>
</dbReference>
<evidence type="ECO:0000259" key="7">
    <source>
        <dbReference type="Pfam" id="PF22451"/>
    </source>
</evidence>
<evidence type="ECO:0000256" key="5">
    <source>
        <dbReference type="ARBA" id="ARBA00048470"/>
    </source>
</evidence>
<protein>
    <recommendedName>
        <fullName evidence="4">siroheme decarboxylase</fullName>
        <ecNumber evidence="4">4.1.1.111</ecNumber>
    </recommendedName>
</protein>
<comment type="catalytic activity">
    <reaction evidence="5">
        <text>siroheme + 2 H(+) = 12,18-didecarboxysiroheme + 2 CO2</text>
        <dbReference type="Rhea" id="RHEA:19093"/>
        <dbReference type="ChEBI" id="CHEBI:15378"/>
        <dbReference type="ChEBI" id="CHEBI:16526"/>
        <dbReference type="ChEBI" id="CHEBI:60052"/>
        <dbReference type="ChEBI" id="CHEBI:140497"/>
        <dbReference type="EC" id="4.1.1.111"/>
    </reaction>
</comment>
<comment type="pathway">
    <text evidence="2">Porphyrin-containing compound metabolism.</text>
</comment>